<proteinExistence type="predicted"/>
<sequence>MNIETQIEEANKKTVDVLVKGRPVWTDVQPAGDVIPNMKSNTILIAGPPIDVQKIVYPVKVALCGAAIYEGLAQNADEAWNMVLNGEIEVASAQDYSCACGAAMATSASMPVIVCEDKTFGGKGFCVPHPGTSLHVLRWGFYDDEIQRELEWFRDYYGPALGETVRKARGVDLHMVLAKTAGMGDENHNRQPAASMFMALHLLPFMLDSDFPKKDRIIKEYTANDRFFLHVMMAGAESVIYSARNIPMSTVMVGMGGNGVEFGLKFSGTGDEWFTTPAPKILGQFLNPSYTADDMLGFLGDSCVTEVYGLGGMSAVAGPGYVRLTGHDFSEAKRRTENARAVCLGEHKFAPIPWDDFRGFPVGVDMRKVVGLNIVPTSHGGGTLKAGGQGTAGSCDFPIECFKEGLVALSEKVKGAK</sequence>
<dbReference type="RefSeq" id="WP_013255139.1">
    <property type="nucleotide sequence ID" value="NC_014364.1"/>
</dbReference>
<dbReference type="eggNOG" id="COG0074">
    <property type="taxonomic scope" value="Bacteria"/>
</dbReference>
<dbReference type="KEGG" id="ssm:Spirs_2567"/>
<dbReference type="Gene3D" id="3.90.1700.10">
    <property type="entry name" value="v583 domain like"/>
    <property type="match status" value="1"/>
</dbReference>
<organism evidence="1 2">
    <name type="scientific">Sediminispirochaeta smaragdinae (strain DSM 11293 / JCM 15392 / SEBR 4228)</name>
    <name type="common">Spirochaeta smaragdinae</name>
    <dbReference type="NCBI Taxonomy" id="573413"/>
    <lineage>
        <taxon>Bacteria</taxon>
        <taxon>Pseudomonadati</taxon>
        <taxon>Spirochaetota</taxon>
        <taxon>Spirochaetia</taxon>
        <taxon>Spirochaetales</taxon>
        <taxon>Spirochaetaceae</taxon>
        <taxon>Sediminispirochaeta</taxon>
    </lineage>
</organism>
<evidence type="ECO:0000313" key="2">
    <source>
        <dbReference type="Proteomes" id="UP000002318"/>
    </source>
</evidence>
<dbReference type="HOGENOM" id="CLU_036192_0_0_12"/>
<gene>
    <name evidence="1" type="ordered locus">Spirs_2567</name>
</gene>
<evidence type="ECO:0000313" key="1">
    <source>
        <dbReference type="EMBL" id="ADK81677.1"/>
    </source>
</evidence>
<dbReference type="OrthoDB" id="6193532at2"/>
<protein>
    <recommendedName>
        <fullName evidence="3">DUF1116 domain-containing protein</fullName>
    </recommendedName>
</protein>
<dbReference type="Proteomes" id="UP000002318">
    <property type="component" value="Chromosome"/>
</dbReference>
<dbReference type="AlphaFoldDB" id="E1R4D6"/>
<keyword evidence="2" id="KW-1185">Reference proteome</keyword>
<accession>E1R4D6</accession>
<dbReference type="EMBL" id="CP002116">
    <property type="protein sequence ID" value="ADK81677.1"/>
    <property type="molecule type" value="Genomic_DNA"/>
</dbReference>
<dbReference type="Gene3D" id="1.10.10.660">
    <property type="entry name" value="conserved protein of unknown function from Enterococcus faecalis V583"/>
    <property type="match status" value="1"/>
</dbReference>
<dbReference type="STRING" id="573413.Spirs_2567"/>
<name>E1R4D6_SEDSS</name>
<evidence type="ECO:0008006" key="3">
    <source>
        <dbReference type="Google" id="ProtNLM"/>
    </source>
</evidence>
<dbReference type="InterPro" id="IPR024033">
    <property type="entry name" value="OXTCase_su_AllG_h-dom"/>
</dbReference>
<reference evidence="1 2" key="1">
    <citation type="journal article" date="2010" name="Stand. Genomic Sci.">
        <title>Complete genome sequence of Spirochaeta smaragdinae type strain (SEBR 4228).</title>
        <authorList>
            <person name="Mavromatis K."/>
            <person name="Yasawong M."/>
            <person name="Chertkov O."/>
            <person name="Lapidus A."/>
            <person name="Lucas S."/>
            <person name="Nolan M."/>
            <person name="Del Rio T.G."/>
            <person name="Tice H."/>
            <person name="Cheng J.F."/>
            <person name="Pitluck S."/>
            <person name="Liolios K."/>
            <person name="Ivanova N."/>
            <person name="Tapia R."/>
            <person name="Han C."/>
            <person name="Bruce D."/>
            <person name="Goodwin L."/>
            <person name="Pati A."/>
            <person name="Chen A."/>
            <person name="Palaniappan K."/>
            <person name="Land M."/>
            <person name="Hauser L."/>
            <person name="Chang Y.J."/>
            <person name="Jeffries C.D."/>
            <person name="Detter J.C."/>
            <person name="Rohde M."/>
            <person name="Brambilla E."/>
            <person name="Spring S."/>
            <person name="Goker M."/>
            <person name="Sikorski J."/>
            <person name="Woyke T."/>
            <person name="Bristow J."/>
            <person name="Eisen J.A."/>
            <person name="Markowitz V."/>
            <person name="Hugenholtz P."/>
            <person name="Klenk H.P."/>
            <person name="Kyrpides N.C."/>
        </authorList>
    </citation>
    <scope>NUCLEOTIDE SEQUENCE [LARGE SCALE GENOMIC DNA]</scope>
    <source>
        <strain evidence="2">DSM 11293 / JCM 15392 / SEBR 4228</strain>
    </source>
</reference>
<dbReference type="InterPro" id="IPR009499">
    <property type="entry name" value="AllG-like"/>
</dbReference>
<dbReference type="Gene3D" id="3.90.1710.10">
    <property type="entry name" value="Enterococcus faecalis V583 domain"/>
    <property type="match status" value="1"/>
</dbReference>
<dbReference type="Pfam" id="PF06545">
    <property type="entry name" value="AllG"/>
    <property type="match status" value="1"/>
</dbReference>